<name>A0A382HDE7_9ZZZZ</name>
<organism evidence="1">
    <name type="scientific">marine metagenome</name>
    <dbReference type="NCBI Taxonomy" id="408172"/>
    <lineage>
        <taxon>unclassified sequences</taxon>
        <taxon>metagenomes</taxon>
        <taxon>ecological metagenomes</taxon>
    </lineage>
</organism>
<evidence type="ECO:0000313" key="1">
    <source>
        <dbReference type="EMBL" id="SVB85344.1"/>
    </source>
</evidence>
<proteinExistence type="predicted"/>
<sequence>MKNFYIILIMFLSFTIYSCAKKSDSSSSSSTTELEGTWVKSCDGGSYYRSTTFYYKDTVVVSGSNVTWKEEAHNDSNCSSDNYTRDWTYSNGLSIGDAVTYESGTKTGAKFTLTLSGLTETQNNSDEVTLANNNSYCGYSDWELNVAKDVAGKTCGSHDWDSVNTKRLSVYKNESSTTIKFGDFNLESSGYPSGINSNVYTKQ</sequence>
<dbReference type="PROSITE" id="PS51257">
    <property type="entry name" value="PROKAR_LIPOPROTEIN"/>
    <property type="match status" value="1"/>
</dbReference>
<gene>
    <name evidence="1" type="ORF">METZ01_LOCUS238198</name>
</gene>
<dbReference type="AlphaFoldDB" id="A0A382HDE7"/>
<protein>
    <submittedName>
        <fullName evidence="1">Uncharacterized protein</fullName>
    </submittedName>
</protein>
<dbReference type="EMBL" id="UINC01060634">
    <property type="protein sequence ID" value="SVB85344.1"/>
    <property type="molecule type" value="Genomic_DNA"/>
</dbReference>
<accession>A0A382HDE7</accession>
<reference evidence="1" key="1">
    <citation type="submission" date="2018-05" db="EMBL/GenBank/DDBJ databases">
        <authorList>
            <person name="Lanie J.A."/>
            <person name="Ng W.-L."/>
            <person name="Kazmierczak K.M."/>
            <person name="Andrzejewski T.M."/>
            <person name="Davidsen T.M."/>
            <person name="Wayne K.J."/>
            <person name="Tettelin H."/>
            <person name="Glass J.I."/>
            <person name="Rusch D."/>
            <person name="Podicherti R."/>
            <person name="Tsui H.-C.T."/>
            <person name="Winkler M.E."/>
        </authorList>
    </citation>
    <scope>NUCLEOTIDE SEQUENCE</scope>
</reference>